<dbReference type="InterPro" id="IPR043726">
    <property type="entry name" value="LiaI-LiaF-like_TM1"/>
</dbReference>
<proteinExistence type="predicted"/>
<comment type="caution">
    <text evidence="3">The sequence shown here is derived from an EMBL/GenBank/DDBJ whole genome shotgun (WGS) entry which is preliminary data.</text>
</comment>
<dbReference type="Proteomes" id="UP001199296">
    <property type="component" value="Unassembled WGS sequence"/>
</dbReference>
<keyword evidence="1" id="KW-1133">Transmembrane helix</keyword>
<feature type="transmembrane region" description="Helical" evidence="1">
    <location>
        <begin position="59"/>
        <end position="79"/>
    </location>
</feature>
<dbReference type="RefSeq" id="WP_229344154.1">
    <property type="nucleotide sequence ID" value="NZ_JAJFAT010000003.1"/>
</dbReference>
<evidence type="ECO:0000313" key="4">
    <source>
        <dbReference type="Proteomes" id="UP001199296"/>
    </source>
</evidence>
<dbReference type="AlphaFoldDB" id="A0AAW4WX66"/>
<feature type="transmembrane region" description="Helical" evidence="1">
    <location>
        <begin position="35"/>
        <end position="53"/>
    </location>
</feature>
<reference evidence="3 4" key="1">
    <citation type="submission" date="2021-10" db="EMBL/GenBank/DDBJ databases">
        <authorList>
            <person name="Grouzdev D.S."/>
            <person name="Pantiukh K.S."/>
            <person name="Krutkina M.S."/>
        </authorList>
    </citation>
    <scope>NUCLEOTIDE SEQUENCE [LARGE SCALE GENOMIC DNA]</scope>
    <source>
        <strain evidence="3 4">Z-7514</strain>
    </source>
</reference>
<keyword evidence="4" id="KW-1185">Reference proteome</keyword>
<feature type="transmembrane region" description="Helical" evidence="1">
    <location>
        <begin position="6"/>
        <end position="23"/>
    </location>
</feature>
<protein>
    <submittedName>
        <fullName evidence="3">DUF5668 domain-containing protein</fullName>
    </submittedName>
</protein>
<organism evidence="3 4">
    <name type="scientific">Halanaerobium polyolivorans</name>
    <dbReference type="NCBI Taxonomy" id="2886943"/>
    <lineage>
        <taxon>Bacteria</taxon>
        <taxon>Bacillati</taxon>
        <taxon>Bacillota</taxon>
        <taxon>Clostridia</taxon>
        <taxon>Halanaerobiales</taxon>
        <taxon>Halanaerobiaceae</taxon>
        <taxon>Halanaerobium</taxon>
    </lineage>
</organism>
<feature type="domain" description="LiaI-LiaF-like transmembrane region" evidence="2">
    <location>
        <begin position="9"/>
        <end position="53"/>
    </location>
</feature>
<accession>A0AAW4WX66</accession>
<keyword evidence="1" id="KW-0812">Transmembrane</keyword>
<gene>
    <name evidence="3" type="ORF">LJ207_03620</name>
</gene>
<sequence length="103" mass="11915">MTDNRSQNILGLVLIITGIIFLGETLGIYRFNLALFIRSYWPVILIIYGLHVLLQNSSFWFLVPLLIIIAAGFLIYLLINQGPVPEMPMFRHRMFNFSTLPFI</sequence>
<keyword evidence="1" id="KW-0472">Membrane</keyword>
<name>A0AAW4WX66_9FIRM</name>
<evidence type="ECO:0000256" key="1">
    <source>
        <dbReference type="SAM" id="Phobius"/>
    </source>
</evidence>
<evidence type="ECO:0000259" key="2">
    <source>
        <dbReference type="Pfam" id="PF18917"/>
    </source>
</evidence>
<evidence type="ECO:0000313" key="3">
    <source>
        <dbReference type="EMBL" id="MCC3144408.1"/>
    </source>
</evidence>
<dbReference type="Pfam" id="PF18917">
    <property type="entry name" value="LiaI-LiaF-like_TM1"/>
    <property type="match status" value="1"/>
</dbReference>
<dbReference type="EMBL" id="JAJFAT010000003">
    <property type="protein sequence ID" value="MCC3144408.1"/>
    <property type="molecule type" value="Genomic_DNA"/>
</dbReference>